<dbReference type="SUPFAM" id="SSF57429">
    <property type="entry name" value="Crambin-like"/>
    <property type="match status" value="1"/>
</dbReference>
<evidence type="ECO:0000256" key="3">
    <source>
        <dbReference type="ARBA" id="ARBA00022525"/>
    </source>
</evidence>
<evidence type="ECO:0000256" key="4">
    <source>
        <dbReference type="ARBA" id="ARBA00022723"/>
    </source>
</evidence>
<dbReference type="InterPro" id="IPR027806">
    <property type="entry name" value="HARBI1_dom"/>
</dbReference>
<dbReference type="InterPro" id="IPR032436">
    <property type="entry name" value="URB1_C"/>
</dbReference>
<dbReference type="InterPro" id="IPR001010">
    <property type="entry name" value="Thionin"/>
</dbReference>
<evidence type="ECO:0000256" key="5">
    <source>
        <dbReference type="ARBA" id="ARBA00022821"/>
    </source>
</evidence>
<dbReference type="PANTHER" id="PTHR13500:SF0">
    <property type="entry name" value="NUCLEOLAR PRE-RIBOSOMAL-ASSOCIATED PROTEIN 1"/>
    <property type="match status" value="1"/>
</dbReference>
<comment type="cofactor">
    <cofactor evidence="1">
        <name>a divalent metal cation</name>
        <dbReference type="ChEBI" id="CHEBI:60240"/>
    </cofactor>
</comment>
<name>A0A7G2E224_ARATH</name>
<evidence type="ECO:0000256" key="7">
    <source>
        <dbReference type="SAM" id="MobiDB-lite"/>
    </source>
</evidence>
<reference evidence="11 12" key="1">
    <citation type="submission" date="2020-09" db="EMBL/GenBank/DDBJ databases">
        <authorList>
            <person name="Ashkenazy H."/>
        </authorList>
    </citation>
    <scope>NUCLEOTIDE SEQUENCE [LARGE SCALE GENOMIC DNA]</scope>
    <source>
        <strain evidence="12">cv. Cdm-0</strain>
    </source>
</reference>
<feature type="domain" description="URB1 C-terminal" evidence="10">
    <location>
        <begin position="2368"/>
        <end position="2558"/>
    </location>
</feature>
<dbReference type="GO" id="GO:0006952">
    <property type="term" value="P:defense response"/>
    <property type="evidence" value="ECO:0007669"/>
    <property type="project" value="UniProtKB-KW"/>
</dbReference>
<evidence type="ECO:0000259" key="10">
    <source>
        <dbReference type="Pfam" id="PF16201"/>
    </source>
</evidence>
<evidence type="ECO:0000259" key="8">
    <source>
        <dbReference type="Pfam" id="PF11707"/>
    </source>
</evidence>
<gene>
    <name evidence="11" type="ORF">AT9943_LOCUS5290</name>
</gene>
<dbReference type="PROSITE" id="PS00271">
    <property type="entry name" value="THIONIN"/>
    <property type="match status" value="1"/>
</dbReference>
<dbReference type="GO" id="GO:0005576">
    <property type="term" value="C:extracellular region"/>
    <property type="evidence" value="ECO:0007669"/>
    <property type="project" value="UniProtKB-SubCell"/>
</dbReference>
<dbReference type="PANTHER" id="PTHR13500">
    <property type="entry name" value="NUCLEOLAR PRERIBOSOMAL-ASSOCIATED PROTEIN 1"/>
    <property type="match status" value="1"/>
</dbReference>
<dbReference type="InterPro" id="IPR039844">
    <property type="entry name" value="URB1"/>
</dbReference>
<keyword evidence="6" id="KW-1015">Disulfide bond</keyword>
<feature type="compositionally biased region" description="Basic and acidic residues" evidence="7">
    <location>
        <begin position="369"/>
        <end position="386"/>
    </location>
</feature>
<dbReference type="Pfam" id="PF16201">
    <property type="entry name" value="NopRA1"/>
    <property type="match status" value="1"/>
</dbReference>
<evidence type="ECO:0000256" key="2">
    <source>
        <dbReference type="ARBA" id="ARBA00004613"/>
    </source>
</evidence>
<evidence type="ECO:0000259" key="9">
    <source>
        <dbReference type="Pfam" id="PF13359"/>
    </source>
</evidence>
<keyword evidence="5" id="KW-0611">Plant defense</keyword>
<protein>
    <submittedName>
        <fullName evidence="11">(thale cress) hypothetical protein</fullName>
    </submittedName>
</protein>
<keyword evidence="4" id="KW-0479">Metal-binding</keyword>
<keyword evidence="3" id="KW-0964">Secreted</keyword>
<evidence type="ECO:0000256" key="1">
    <source>
        <dbReference type="ARBA" id="ARBA00001968"/>
    </source>
</evidence>
<proteinExistence type="predicted"/>
<dbReference type="Pfam" id="PF13359">
    <property type="entry name" value="DDE_Tnp_4"/>
    <property type="match status" value="1"/>
</dbReference>
<dbReference type="Pfam" id="PF11707">
    <property type="entry name" value="Npa1"/>
    <property type="match status" value="1"/>
</dbReference>
<evidence type="ECO:0000313" key="12">
    <source>
        <dbReference type="Proteomes" id="UP000516314"/>
    </source>
</evidence>
<accession>A0A7G2E224</accession>
<organism evidence="11 12">
    <name type="scientific">Arabidopsis thaliana</name>
    <name type="common">Mouse-ear cress</name>
    <dbReference type="NCBI Taxonomy" id="3702"/>
    <lineage>
        <taxon>Eukaryota</taxon>
        <taxon>Viridiplantae</taxon>
        <taxon>Streptophyta</taxon>
        <taxon>Embryophyta</taxon>
        <taxon>Tracheophyta</taxon>
        <taxon>Spermatophyta</taxon>
        <taxon>Magnoliopsida</taxon>
        <taxon>eudicotyledons</taxon>
        <taxon>Gunneridae</taxon>
        <taxon>Pentapetalae</taxon>
        <taxon>rosids</taxon>
        <taxon>malvids</taxon>
        <taxon>Brassicales</taxon>
        <taxon>Brassicaceae</taxon>
        <taxon>Camelineae</taxon>
        <taxon>Arabidopsis</taxon>
    </lineage>
</organism>
<comment type="subcellular location">
    <subcellularLocation>
        <location evidence="2">Secreted</location>
    </subcellularLocation>
</comment>
<dbReference type="GO" id="GO:0046872">
    <property type="term" value="F:metal ion binding"/>
    <property type="evidence" value="ECO:0007669"/>
    <property type="project" value="UniProtKB-KW"/>
</dbReference>
<dbReference type="InterPro" id="IPR021714">
    <property type="entry name" value="URB1_N"/>
</dbReference>
<dbReference type="Pfam" id="PF00321">
    <property type="entry name" value="Thionin"/>
    <property type="match status" value="1"/>
</dbReference>
<evidence type="ECO:0000256" key="6">
    <source>
        <dbReference type="ARBA" id="ARBA00023157"/>
    </source>
</evidence>
<evidence type="ECO:0000313" key="11">
    <source>
        <dbReference type="EMBL" id="CAD5316990.1"/>
    </source>
</evidence>
<dbReference type="EMBL" id="LR881466">
    <property type="protein sequence ID" value="CAD5316990.1"/>
    <property type="molecule type" value="Genomic_DNA"/>
</dbReference>
<dbReference type="Gene3D" id="3.30.1350.10">
    <property type="entry name" value="Thionin-like"/>
    <property type="match status" value="1"/>
</dbReference>
<feature type="domain" description="URB1 N-terminal" evidence="8">
    <location>
        <begin position="525"/>
        <end position="801"/>
    </location>
</feature>
<sequence length="3105" mass="348477">MVAGKRKSDRNPTNVSDKLGLKDPLLRRLSSAAAVTNSFLQANDLFLSPSQTLRLESLISSLPISPSPSSSSSAITTTTWFNRFLTSATEDEDDPRWCLYFRMSKSTFFSLYSILSHSSLPSFAATIFRLAHGASYECLVHRFGFDSTSQASRSFFTVCKLINEKLSQQLDDPKPDFSPNLLPNCYGVVGFGRFEVKGKLLGAKGSILVQALVDSNGRFVDISAGWPSTMKPEAIFRQTKLFSIAEEVLSGAPTKLGNGVLVPRYILGDSCLPLLPWLVTPYDLTSDEESFREEFNNVVHTGLHSVEIAFAKVRARWRILDKKWKPETIEFMPFVITTGCLLHNFLVNSGDDDDSVEECVNGCEAGDNGEMRKDDDKEEETRSFEGEAYRESKRIRDAIAENLSRRKLLLMMESTSDLEDQVLILNVTVWAGLNNLSAVFLNSVAGNEFFQEHKYADDALNSYLKVPVMAFRPSLEAKLRQLLHNICLHEFKLCSDTAKDFVKLLKGETGSDLLRLYFQSSPNFTELLEAWNLHHGKQGLSYIFSLIQTILSHPEGKSSDIGRALDQFCRLLIEKKLLDIYKALSNTKRLQNAALSLLASIVRRGPGMASEMARTFDFHGFPKQAPRRAFVEFAISFLQVGKPSLLKSILEKKQLYSQLLQGLEEDDDDTLASVLSTLKDKILVQESSLSPRLMSALFGPKTLEQLVIISEREDGGIVNELAYDVLVKVCTDPSNGLMPDAYRKGNIKRLLALMKSLKATETGYPRDLLLAIIRGRPSLASAFFDEFPYNVEDFTSPYWFSSISLAADLVSSVRMSSSFDFLNPDKPPSGGSEVHTIMKCICPRPFSQSLIARGMHHSVFLVKHGTLRFLWETLRLWDSFVTAWKLCSVDQIQASLERDIIGEVISFFPDFQVLWTVLKVSQKLSLKRKAELDIGLVDRKKRLKTSEMAVLEELASDMVIGGLGSDTNIFLEEDTGDAQLTDQEDAENEYLGIVSEIWGSEFCSKPIASVDEAEMFFQIKLLDTLGIYVRSVPNVPKGLFDVFMKFLSSSSSMPAELQRALLSLLNEYIFWRPKFQFERVPRKIPPLMFKHLHVFINLLLFSSHNEVKVLSYNLARVSMSSTGAFDINPSEIEAWFLFLPIVGKIKLPLKAQSISSFVISFLCDAVTAVGNTLFQQCAIVRSSLSHLKGVSIGFSPLIVCILQKCVKLLNSESQAYSLPNKSAVSLYVYSSLKYILQTQVDPRPLSCLVQSVLSEVVDGSKDSLCEWLPLRVLLLFTQSLSEPFILHSGRTTCRLADTSFAATLDEIKGLMRSITPDEVGGVVNAFSSALICATPESILKNFASVMAVSWDLYGTSFSFLLSIIFLEKNFLGNLSKLSPDLFMRGLELTVSRNLREGTVDSEIDFADHSSTTEKIKSKMDIPDIESLAFSVFLEQTPFPVLLNEIMSMDISCLPEFPRLTELLLLKVSQPKSDSIESDIRLILFWLFQIRSLYKVQPHPVLCQQSEICLRLMRHLFSQISKLDLVSGPSADKLKHQVPQTVLSHPVVMALLESPADCDTLPRVQNVEVFSETLLTAGRLGISEIDQHILDLLASTCENFLFEESHIERKGDLRADKSIMAFKVLVERLLLVFRDKFELCVGSQSYAPLLQHSQLIQALLKFISPFKLLYLAHSMLSKTYEEELASPILSFGLDIAGGAFEMLILYSRQPAAKRRVYDFLWELEDKNYDSRIIEQVYSLACRFSTSFGLASADTCLLKVVSGIFRGGNSQHCSVHQLTVIMSQIVGRTSKDLIIHCINQASMSRAKILFYLVESSPLHLSVFGHIFFSMLSKLQGDSALITDDQFVMLLPPVLLFLASVFAKLEKSCSKCLDITSLYSNILIKGFLQWPKFCSGCIFEEKYEEILLSTSEDIETMFNASLLGKAVRMFQYHFALTESPTKTDDLLKVFYSMFPHTSAGKEMLDYEIKEVDVKSVDQMFNITNRLVAKVELSRICLFPEDSCMHHLKRQAGGCVKESSPEMGSNRESLLNPLLNAFVNTWQCVVERSDGYYKGNSEREEQDKYWFLCKSLEYFILRSILKFLEGMCEELAHLDSLPFLERLMNLILRYRFKDSKTLKILREIFSFLSRGKYSYHFQDLVSHSQFTESISSLSISSSHTGEVFRPVSSILKLLIIPNLNSVRVENCCLEAPEYYLSQIEILKILGVLLCKCGKDSGIFLKDLHFRLLCSYGATPSEIDLQSYKLMHDIKLIVGEHTLNDSEDYLWGNAALKIREGLPSDGSDSDIVEDLRQSLFKENLCLDPKRCAQTVLYFPYGRTAEASDNTYIYDDPISEKCSPAIERYDPVFILRVSVQLLSMVYIEPVEFASLGLLAVAFASMSSADLGIRKLGYETLGIFVDVLESCRKNMHVTVLRLLLTYVQNGVEEQWQRIPTVSAVFSAEASLILLDSSHEHYVPIIKLLKRSSTLKLRGIPLFHDFFGSSTVNFRSQRLWVLRLVFVGLESEEDAQIYIRNSILETVMGFFSSPLADDETKGLILQVVRKSVKLHKMARHLVENCGLLSWCSSFFSMLTTKPTGDEDSRFVVVLEVITDALASRNDTEWSQRSALEGLMEISSRLYTLLGDGLVSMQENGTSVDLILQILSATLKISHKRKKNQPHFTITIEGIFQLFEAAANCDSPQVEASAEGRLDTILMSTPPVEIICMDVHRLRRFLLWGSSTALKSDLKKGSKPGECHQDTKTHTEETMVAKFLRWLLASVILGKLYSEANDSDQIVLSETKPETLPTLLEYLKKRNLQGSVTNSEHIIGEVIVYLQKHLPCRNYGVLLPSVVFALSLMVLRNGLETTGTESEGGYKVIRSLCSRISSPTEAIPVWRWSYHQDLPSERATDPKEIDELYACQELLLIFSDMLRETPRESQQTLLLGESFDMSSVFEWERVSSLSFPLLRFLPLLPQSSISLTVLPTILSFTDSGDDSLEECVNGCEADDNVSLVMAQVQVEAKICCPSNQARNGYSVCRIRFSKGRCMQVSGCQNSDTCPRGWVNAILENSGDATNEHCKLGCETSVCGAMNTLQNSDASEIVNGASEQCAKGCSIFCTKSYVVPPGPPKLL</sequence>
<feature type="domain" description="DDE Tnp4" evidence="9">
    <location>
        <begin position="206"/>
        <end position="344"/>
    </location>
</feature>
<dbReference type="Proteomes" id="UP000516314">
    <property type="component" value="Chromosome 1"/>
</dbReference>
<dbReference type="InterPro" id="IPR036391">
    <property type="entry name" value="Thionin-like_sf"/>
</dbReference>
<feature type="region of interest" description="Disordered" evidence="7">
    <location>
        <begin position="365"/>
        <end position="386"/>
    </location>
</feature>